<dbReference type="Proteomes" id="UP001604277">
    <property type="component" value="Unassembled WGS sequence"/>
</dbReference>
<name>A0ABD1SRV1_9LAMI</name>
<accession>A0ABD1SRV1</accession>
<reference evidence="2" key="1">
    <citation type="submission" date="2024-07" db="EMBL/GenBank/DDBJ databases">
        <title>Two chromosome-level genome assemblies of Korean endemic species Abeliophyllum distichum and Forsythia ovata (Oleaceae).</title>
        <authorList>
            <person name="Jang H."/>
        </authorList>
    </citation>
    <scope>NUCLEOTIDE SEQUENCE [LARGE SCALE GENOMIC DNA]</scope>
</reference>
<organism evidence="1 2">
    <name type="scientific">Forsythia ovata</name>
    <dbReference type="NCBI Taxonomy" id="205694"/>
    <lineage>
        <taxon>Eukaryota</taxon>
        <taxon>Viridiplantae</taxon>
        <taxon>Streptophyta</taxon>
        <taxon>Embryophyta</taxon>
        <taxon>Tracheophyta</taxon>
        <taxon>Spermatophyta</taxon>
        <taxon>Magnoliopsida</taxon>
        <taxon>eudicotyledons</taxon>
        <taxon>Gunneridae</taxon>
        <taxon>Pentapetalae</taxon>
        <taxon>asterids</taxon>
        <taxon>lamiids</taxon>
        <taxon>Lamiales</taxon>
        <taxon>Oleaceae</taxon>
        <taxon>Forsythieae</taxon>
        <taxon>Forsythia</taxon>
    </lineage>
</organism>
<evidence type="ECO:0000313" key="2">
    <source>
        <dbReference type="Proteomes" id="UP001604277"/>
    </source>
</evidence>
<sequence length="156" mass="17405">MRDDDDFVPKWFFKEIGFPDVFERLGQWSFPEFSSISKEVVRGIMLSQNSPTIYDRHVHLLTITITGINIFDLQNNQFYSLEIGLGGGRESRLNNIHSKPGKLAGDAKLLIGGHGGAGRLFTITHYGVEEVKNMVGDILRPVAAEETVEDKGISII</sequence>
<comment type="caution">
    <text evidence="1">The sequence shown here is derived from an EMBL/GenBank/DDBJ whole genome shotgun (WGS) entry which is preliminary data.</text>
</comment>
<proteinExistence type="predicted"/>
<protein>
    <recommendedName>
        <fullName evidence="3">Exopolyphosphatase</fullName>
    </recommendedName>
</protein>
<dbReference type="AlphaFoldDB" id="A0ABD1SRV1"/>
<evidence type="ECO:0000313" key="1">
    <source>
        <dbReference type="EMBL" id="KAL2503068.1"/>
    </source>
</evidence>
<dbReference type="EMBL" id="JBFOLJ010000010">
    <property type="protein sequence ID" value="KAL2503068.1"/>
    <property type="molecule type" value="Genomic_DNA"/>
</dbReference>
<keyword evidence="2" id="KW-1185">Reference proteome</keyword>
<gene>
    <name evidence="1" type="ORF">Fot_36916</name>
</gene>
<evidence type="ECO:0008006" key="3">
    <source>
        <dbReference type="Google" id="ProtNLM"/>
    </source>
</evidence>